<accession>A0ABY0BTA1</accession>
<proteinExistence type="predicted"/>
<gene>
    <name evidence="2" type="ORF">CWE07_06345</name>
</gene>
<keyword evidence="1" id="KW-1133">Transmembrane helix</keyword>
<dbReference type="Proteomes" id="UP000287865">
    <property type="component" value="Unassembled WGS sequence"/>
</dbReference>
<organism evidence="2 3">
    <name type="scientific">Aliidiomarina maris</name>
    <dbReference type="NCBI Taxonomy" id="531312"/>
    <lineage>
        <taxon>Bacteria</taxon>
        <taxon>Pseudomonadati</taxon>
        <taxon>Pseudomonadota</taxon>
        <taxon>Gammaproteobacteria</taxon>
        <taxon>Alteromonadales</taxon>
        <taxon>Idiomarinaceae</taxon>
        <taxon>Aliidiomarina</taxon>
    </lineage>
</organism>
<feature type="transmembrane region" description="Helical" evidence="1">
    <location>
        <begin position="35"/>
        <end position="57"/>
    </location>
</feature>
<reference evidence="2 3" key="1">
    <citation type="journal article" date="2018" name="Front. Microbiol.">
        <title>Genome-Based Analysis Reveals the Taxonomy and Diversity of the Family Idiomarinaceae.</title>
        <authorList>
            <person name="Liu Y."/>
            <person name="Lai Q."/>
            <person name="Shao Z."/>
        </authorList>
    </citation>
    <scope>NUCLEOTIDE SEQUENCE [LARGE SCALE GENOMIC DNA]</scope>
    <source>
        <strain evidence="2 3">CF12-14</strain>
    </source>
</reference>
<keyword evidence="1" id="KW-0472">Membrane</keyword>
<protein>
    <submittedName>
        <fullName evidence="2">Uncharacterized protein</fullName>
    </submittedName>
</protein>
<keyword evidence="3" id="KW-1185">Reference proteome</keyword>
<feature type="transmembrane region" description="Helical" evidence="1">
    <location>
        <begin position="69"/>
        <end position="87"/>
    </location>
</feature>
<evidence type="ECO:0000313" key="3">
    <source>
        <dbReference type="Proteomes" id="UP000287865"/>
    </source>
</evidence>
<name>A0ABY0BTA1_9GAMM</name>
<keyword evidence="1" id="KW-0812">Transmembrane</keyword>
<evidence type="ECO:0000313" key="2">
    <source>
        <dbReference type="EMBL" id="RUO25094.1"/>
    </source>
</evidence>
<comment type="caution">
    <text evidence="2">The sequence shown here is derived from an EMBL/GenBank/DDBJ whole genome shotgun (WGS) entry which is preliminary data.</text>
</comment>
<dbReference type="EMBL" id="PIPK01000004">
    <property type="protein sequence ID" value="RUO25094.1"/>
    <property type="molecule type" value="Genomic_DNA"/>
</dbReference>
<evidence type="ECO:0000256" key="1">
    <source>
        <dbReference type="SAM" id="Phobius"/>
    </source>
</evidence>
<sequence length="98" mass="11167">MSDKAAVCAHCGFVVDSLDAESLERKRRRRKADHIHKLTTHSMLAMLVFVAGIAGIFFYRDEASVDPSWQSQVALVVTVLGFVWYIINRMRMIAARRK</sequence>